<keyword evidence="2" id="KW-1185">Reference proteome</keyword>
<dbReference type="HOGENOM" id="CLU_3031905_0_0_1"/>
<sequence length="55" mass="6401">MFEGRRREKRVGFETPSDSPVLTSAIPAQERGYIFICRHVATYVEHYGLTLQHIH</sequence>
<evidence type="ECO:0000313" key="1">
    <source>
        <dbReference type="EMBL" id="KIL68427.1"/>
    </source>
</evidence>
<evidence type="ECO:0000313" key="2">
    <source>
        <dbReference type="Proteomes" id="UP000054549"/>
    </source>
</evidence>
<name>A0A0C2X2Q8_AMAMK</name>
<gene>
    <name evidence="1" type="ORF">M378DRAFT_158227</name>
</gene>
<dbReference type="EMBL" id="KN818228">
    <property type="protein sequence ID" value="KIL68427.1"/>
    <property type="molecule type" value="Genomic_DNA"/>
</dbReference>
<dbReference type="InParanoid" id="A0A0C2X2Q8"/>
<accession>A0A0C2X2Q8</accession>
<organism evidence="1 2">
    <name type="scientific">Amanita muscaria (strain Koide BX008)</name>
    <dbReference type="NCBI Taxonomy" id="946122"/>
    <lineage>
        <taxon>Eukaryota</taxon>
        <taxon>Fungi</taxon>
        <taxon>Dikarya</taxon>
        <taxon>Basidiomycota</taxon>
        <taxon>Agaricomycotina</taxon>
        <taxon>Agaricomycetes</taxon>
        <taxon>Agaricomycetidae</taxon>
        <taxon>Agaricales</taxon>
        <taxon>Pluteineae</taxon>
        <taxon>Amanitaceae</taxon>
        <taxon>Amanita</taxon>
    </lineage>
</organism>
<dbReference type="Proteomes" id="UP000054549">
    <property type="component" value="Unassembled WGS sequence"/>
</dbReference>
<reference evidence="1 2" key="1">
    <citation type="submission" date="2014-04" db="EMBL/GenBank/DDBJ databases">
        <title>Evolutionary Origins and Diversification of the Mycorrhizal Mutualists.</title>
        <authorList>
            <consortium name="DOE Joint Genome Institute"/>
            <consortium name="Mycorrhizal Genomics Consortium"/>
            <person name="Kohler A."/>
            <person name="Kuo A."/>
            <person name="Nagy L.G."/>
            <person name="Floudas D."/>
            <person name="Copeland A."/>
            <person name="Barry K.W."/>
            <person name="Cichocki N."/>
            <person name="Veneault-Fourrey C."/>
            <person name="LaButti K."/>
            <person name="Lindquist E.A."/>
            <person name="Lipzen A."/>
            <person name="Lundell T."/>
            <person name="Morin E."/>
            <person name="Murat C."/>
            <person name="Riley R."/>
            <person name="Ohm R."/>
            <person name="Sun H."/>
            <person name="Tunlid A."/>
            <person name="Henrissat B."/>
            <person name="Grigoriev I.V."/>
            <person name="Hibbett D.S."/>
            <person name="Martin F."/>
        </authorList>
    </citation>
    <scope>NUCLEOTIDE SEQUENCE [LARGE SCALE GENOMIC DNA]</scope>
    <source>
        <strain evidence="1 2">Koide BX008</strain>
    </source>
</reference>
<dbReference type="AlphaFoldDB" id="A0A0C2X2Q8"/>
<proteinExistence type="predicted"/>
<protein>
    <submittedName>
        <fullName evidence="1">Uncharacterized protein</fullName>
    </submittedName>
</protein>